<name>A0ABQ9XBP5_9EUKA</name>
<comment type="caution">
    <text evidence="1">The sequence shown here is derived from an EMBL/GenBank/DDBJ whole genome shotgun (WGS) entry which is preliminary data.</text>
</comment>
<keyword evidence="2" id="KW-1185">Reference proteome</keyword>
<dbReference type="PROSITE" id="PS51257">
    <property type="entry name" value="PROKAR_LIPOPROTEIN"/>
    <property type="match status" value="1"/>
</dbReference>
<accession>A0ABQ9XBP5</accession>
<dbReference type="Proteomes" id="UP001281761">
    <property type="component" value="Unassembled WGS sequence"/>
</dbReference>
<dbReference type="EMBL" id="JARBJD010000171">
    <property type="protein sequence ID" value="KAK2948660.1"/>
    <property type="molecule type" value="Genomic_DNA"/>
</dbReference>
<evidence type="ECO:0000313" key="1">
    <source>
        <dbReference type="EMBL" id="KAK2948660.1"/>
    </source>
</evidence>
<sequence length="150" mass="17375">MSPLPRRGDVTSHGVTLPTSLTGCENAYYTPVRRGADKCGRLECMRTSPNLEISTACQYPPGSQYGEEPIGSYWRNRLYRSHLLFSEEETFRDGRDRMCLPGHISRTSRFSLHYTYLVSWAQWRQAEHIGAQLVVRGAEHRRQNKRHDFD</sequence>
<proteinExistence type="predicted"/>
<organism evidence="1 2">
    <name type="scientific">Blattamonas nauphoetae</name>
    <dbReference type="NCBI Taxonomy" id="2049346"/>
    <lineage>
        <taxon>Eukaryota</taxon>
        <taxon>Metamonada</taxon>
        <taxon>Preaxostyla</taxon>
        <taxon>Oxymonadida</taxon>
        <taxon>Blattamonas</taxon>
    </lineage>
</organism>
<reference evidence="1 2" key="1">
    <citation type="journal article" date="2022" name="bioRxiv">
        <title>Genomics of Preaxostyla Flagellates Illuminates Evolutionary Transitions and the Path Towards Mitochondrial Loss.</title>
        <authorList>
            <person name="Novak L.V.F."/>
            <person name="Treitli S.C."/>
            <person name="Pyrih J."/>
            <person name="Halakuc P."/>
            <person name="Pipaliya S.V."/>
            <person name="Vacek V."/>
            <person name="Brzon O."/>
            <person name="Soukal P."/>
            <person name="Eme L."/>
            <person name="Dacks J.B."/>
            <person name="Karnkowska A."/>
            <person name="Elias M."/>
            <person name="Hampl V."/>
        </authorList>
    </citation>
    <scope>NUCLEOTIDE SEQUENCE [LARGE SCALE GENOMIC DNA]</scope>
    <source>
        <strain evidence="1">NAU3</strain>
        <tissue evidence="1">Gut</tissue>
    </source>
</reference>
<evidence type="ECO:0000313" key="2">
    <source>
        <dbReference type="Proteomes" id="UP001281761"/>
    </source>
</evidence>
<gene>
    <name evidence="1" type="ORF">BLNAU_16401</name>
</gene>
<protein>
    <submittedName>
        <fullName evidence="1">Uncharacterized protein</fullName>
    </submittedName>
</protein>